<feature type="compositionally biased region" description="Gly residues" evidence="1">
    <location>
        <begin position="153"/>
        <end position="164"/>
    </location>
</feature>
<feature type="compositionally biased region" description="Low complexity" evidence="1">
    <location>
        <begin position="137"/>
        <end position="152"/>
    </location>
</feature>
<evidence type="ECO:0000313" key="4">
    <source>
        <dbReference type="Proteomes" id="UP000256964"/>
    </source>
</evidence>
<gene>
    <name evidence="3" type="ORF">OH76DRAFT_1407333</name>
</gene>
<keyword evidence="2" id="KW-0472">Membrane</keyword>
<dbReference type="OrthoDB" id="3268868at2759"/>
<sequence length="211" mass="20410">MSGYDERLLANAPVATRAEKQEGYNIDLLDEHKPAGIRSTSTTPPPVPALSPDASRAETGGYANSTRGGYSSVAASTKPWYKTRKWLIIFLIAAIVVIAAVVGGAVGGTVGHHSNSSAVASSTNPAAGQESGGGGEAASNTIGIGMASTSTSGGSGTNAPGGGQSASRSSTSPGGPPGQTSGPPGVGVASTETGNSPSAPTAVFAAGVGSQ</sequence>
<feature type="transmembrane region" description="Helical" evidence="2">
    <location>
        <begin position="86"/>
        <end position="107"/>
    </location>
</feature>
<keyword evidence="2" id="KW-0812">Transmembrane</keyword>
<evidence type="ECO:0000256" key="2">
    <source>
        <dbReference type="SAM" id="Phobius"/>
    </source>
</evidence>
<feature type="compositionally biased region" description="Low complexity" evidence="1">
    <location>
        <begin position="165"/>
        <end position="188"/>
    </location>
</feature>
<evidence type="ECO:0000313" key="3">
    <source>
        <dbReference type="EMBL" id="RDX45996.1"/>
    </source>
</evidence>
<organism evidence="3 4">
    <name type="scientific">Lentinus brumalis</name>
    <dbReference type="NCBI Taxonomy" id="2498619"/>
    <lineage>
        <taxon>Eukaryota</taxon>
        <taxon>Fungi</taxon>
        <taxon>Dikarya</taxon>
        <taxon>Basidiomycota</taxon>
        <taxon>Agaricomycotina</taxon>
        <taxon>Agaricomycetes</taxon>
        <taxon>Polyporales</taxon>
        <taxon>Polyporaceae</taxon>
        <taxon>Lentinus</taxon>
    </lineage>
</organism>
<feature type="region of interest" description="Disordered" evidence="1">
    <location>
        <begin position="35"/>
        <end position="70"/>
    </location>
</feature>
<feature type="compositionally biased region" description="Polar residues" evidence="1">
    <location>
        <begin position="190"/>
        <end position="199"/>
    </location>
</feature>
<dbReference type="Proteomes" id="UP000256964">
    <property type="component" value="Unassembled WGS sequence"/>
</dbReference>
<reference evidence="3 4" key="1">
    <citation type="journal article" date="2018" name="Biotechnol. Biofuels">
        <title>Integrative visual omics of the white-rot fungus Polyporus brumalis exposes the biotechnological potential of its oxidative enzymes for delignifying raw plant biomass.</title>
        <authorList>
            <person name="Miyauchi S."/>
            <person name="Rancon A."/>
            <person name="Drula E."/>
            <person name="Hage H."/>
            <person name="Chaduli D."/>
            <person name="Favel A."/>
            <person name="Grisel S."/>
            <person name="Henrissat B."/>
            <person name="Herpoel-Gimbert I."/>
            <person name="Ruiz-Duenas F.J."/>
            <person name="Chevret D."/>
            <person name="Hainaut M."/>
            <person name="Lin J."/>
            <person name="Wang M."/>
            <person name="Pangilinan J."/>
            <person name="Lipzen A."/>
            <person name="Lesage-Meessen L."/>
            <person name="Navarro D."/>
            <person name="Riley R."/>
            <person name="Grigoriev I.V."/>
            <person name="Zhou S."/>
            <person name="Raouche S."/>
            <person name="Rosso M.N."/>
        </authorList>
    </citation>
    <scope>NUCLEOTIDE SEQUENCE [LARGE SCALE GENOMIC DNA]</scope>
    <source>
        <strain evidence="3 4">BRFM 1820</strain>
    </source>
</reference>
<feature type="region of interest" description="Disordered" evidence="1">
    <location>
        <begin position="113"/>
        <end position="211"/>
    </location>
</feature>
<keyword evidence="2" id="KW-1133">Transmembrane helix</keyword>
<proteinExistence type="predicted"/>
<dbReference type="EMBL" id="KZ857431">
    <property type="protein sequence ID" value="RDX45996.1"/>
    <property type="molecule type" value="Genomic_DNA"/>
</dbReference>
<keyword evidence="4" id="KW-1185">Reference proteome</keyword>
<feature type="compositionally biased region" description="Polar residues" evidence="1">
    <location>
        <begin position="113"/>
        <end position="125"/>
    </location>
</feature>
<evidence type="ECO:0000256" key="1">
    <source>
        <dbReference type="SAM" id="MobiDB-lite"/>
    </source>
</evidence>
<protein>
    <submittedName>
        <fullName evidence="3">Uncharacterized protein</fullName>
    </submittedName>
</protein>
<name>A0A371D0C9_9APHY</name>
<accession>A0A371D0C9</accession>
<dbReference type="AlphaFoldDB" id="A0A371D0C9"/>